<evidence type="ECO:0008006" key="3">
    <source>
        <dbReference type="Google" id="ProtNLM"/>
    </source>
</evidence>
<evidence type="ECO:0000313" key="1">
    <source>
        <dbReference type="EMBL" id="GIG09904.1"/>
    </source>
</evidence>
<keyword evidence="2" id="KW-1185">Reference proteome</keyword>
<dbReference type="Proteomes" id="UP000630887">
    <property type="component" value="Unassembled WGS sequence"/>
</dbReference>
<protein>
    <recommendedName>
        <fullName evidence="3">Excreted virulence factor EspC (Type VII ESX diderm)</fullName>
    </recommendedName>
</protein>
<dbReference type="Pfam" id="PF10824">
    <property type="entry name" value="T7SS_ESX_EspC"/>
    <property type="match status" value="1"/>
</dbReference>
<dbReference type="RefSeq" id="WP_203697469.1">
    <property type="nucleotide sequence ID" value="NZ_BAAALC010000050.1"/>
</dbReference>
<name>A0A8J3PAS9_9ACTN</name>
<proteinExistence type="predicted"/>
<sequence>MRPDDGGAPLQALPDQIRGHGRTVDRLVERVAETRAAAVRVGYDTGSYGLLNSWLPRLLDGLVDRAVECVDQTSRTMDTIADGLRTVADNYAATDAAADTTVRGVR</sequence>
<accession>A0A8J3PAS9</accession>
<dbReference type="AlphaFoldDB" id="A0A8J3PAS9"/>
<evidence type="ECO:0000313" key="2">
    <source>
        <dbReference type="Proteomes" id="UP000630887"/>
    </source>
</evidence>
<organism evidence="1 2">
    <name type="scientific">Catellatospora coxensis</name>
    <dbReference type="NCBI Taxonomy" id="310354"/>
    <lineage>
        <taxon>Bacteria</taxon>
        <taxon>Bacillati</taxon>
        <taxon>Actinomycetota</taxon>
        <taxon>Actinomycetes</taxon>
        <taxon>Micromonosporales</taxon>
        <taxon>Micromonosporaceae</taxon>
        <taxon>Catellatospora</taxon>
    </lineage>
</organism>
<dbReference type="GO" id="GO:0009306">
    <property type="term" value="P:protein secretion"/>
    <property type="evidence" value="ECO:0007669"/>
    <property type="project" value="InterPro"/>
</dbReference>
<reference evidence="1 2" key="1">
    <citation type="submission" date="2021-01" db="EMBL/GenBank/DDBJ databases">
        <title>Whole genome shotgun sequence of Catellatospora coxensis NBRC 107359.</title>
        <authorList>
            <person name="Komaki H."/>
            <person name="Tamura T."/>
        </authorList>
    </citation>
    <scope>NUCLEOTIDE SEQUENCE [LARGE SCALE GENOMIC DNA]</scope>
    <source>
        <strain evidence="1 2">NBRC 107359</strain>
    </source>
</reference>
<gene>
    <name evidence="1" type="ORF">Cco03nite_66040</name>
</gene>
<dbReference type="EMBL" id="BONI01000075">
    <property type="protein sequence ID" value="GIG09904.1"/>
    <property type="molecule type" value="Genomic_DNA"/>
</dbReference>
<comment type="caution">
    <text evidence="1">The sequence shown here is derived from an EMBL/GenBank/DDBJ whole genome shotgun (WGS) entry which is preliminary data.</text>
</comment>
<dbReference type="InterPro" id="IPR022536">
    <property type="entry name" value="EspC"/>
</dbReference>